<dbReference type="AlphaFoldDB" id="A0A835UG84"/>
<reference evidence="1 2" key="1">
    <citation type="journal article" date="2020" name="Nat. Food">
        <title>A phased Vanilla planifolia genome enables genetic improvement of flavour and production.</title>
        <authorList>
            <person name="Hasing T."/>
            <person name="Tang H."/>
            <person name="Brym M."/>
            <person name="Khazi F."/>
            <person name="Huang T."/>
            <person name="Chambers A.H."/>
        </authorList>
    </citation>
    <scope>NUCLEOTIDE SEQUENCE [LARGE SCALE GENOMIC DNA]</scope>
    <source>
        <tissue evidence="1">Leaf</tissue>
    </source>
</reference>
<evidence type="ECO:0000313" key="1">
    <source>
        <dbReference type="EMBL" id="KAG0461919.1"/>
    </source>
</evidence>
<proteinExistence type="predicted"/>
<organism evidence="1 2">
    <name type="scientific">Vanilla planifolia</name>
    <name type="common">Vanilla</name>
    <dbReference type="NCBI Taxonomy" id="51239"/>
    <lineage>
        <taxon>Eukaryota</taxon>
        <taxon>Viridiplantae</taxon>
        <taxon>Streptophyta</taxon>
        <taxon>Embryophyta</taxon>
        <taxon>Tracheophyta</taxon>
        <taxon>Spermatophyta</taxon>
        <taxon>Magnoliopsida</taxon>
        <taxon>Liliopsida</taxon>
        <taxon>Asparagales</taxon>
        <taxon>Orchidaceae</taxon>
        <taxon>Vanilloideae</taxon>
        <taxon>Vanilleae</taxon>
        <taxon>Vanilla</taxon>
    </lineage>
</organism>
<name>A0A835UG84_VANPL</name>
<dbReference type="EMBL" id="JADCNM010000011">
    <property type="protein sequence ID" value="KAG0461919.1"/>
    <property type="molecule type" value="Genomic_DNA"/>
</dbReference>
<gene>
    <name evidence="1" type="ORF">HPP92_020395</name>
</gene>
<sequence length="76" mass="8346">MVGCISACVATVVWSTWVAAVGDWVFKLPASQHMWFDHEILWVALDRACIGGCRWLAGVLRAPWISSGFDSCIGSF</sequence>
<comment type="caution">
    <text evidence="1">The sequence shown here is derived from an EMBL/GenBank/DDBJ whole genome shotgun (WGS) entry which is preliminary data.</text>
</comment>
<accession>A0A835UG84</accession>
<protein>
    <submittedName>
        <fullName evidence="1">Uncharacterized protein</fullName>
    </submittedName>
</protein>
<dbReference type="Proteomes" id="UP000639772">
    <property type="component" value="Chromosome 11"/>
</dbReference>
<evidence type="ECO:0000313" key="2">
    <source>
        <dbReference type="Proteomes" id="UP000639772"/>
    </source>
</evidence>